<keyword evidence="3" id="KW-1185">Reference proteome</keyword>
<name>A0ABN2KCQ2_9ACTN</name>
<dbReference type="RefSeq" id="WP_344080484.1">
    <property type="nucleotide sequence ID" value="NZ_BAAALS010000010.1"/>
</dbReference>
<keyword evidence="1" id="KW-1133">Transmembrane helix</keyword>
<dbReference type="Pfam" id="PF19744">
    <property type="entry name" value="DUF6232"/>
    <property type="match status" value="1"/>
</dbReference>
<dbReference type="Proteomes" id="UP001500655">
    <property type="component" value="Unassembled WGS sequence"/>
</dbReference>
<accession>A0ABN2KCQ2</accession>
<feature type="transmembrane region" description="Helical" evidence="1">
    <location>
        <begin position="75"/>
        <end position="94"/>
    </location>
</feature>
<organism evidence="2 3">
    <name type="scientific">Luedemannella helvata</name>
    <dbReference type="NCBI Taxonomy" id="349315"/>
    <lineage>
        <taxon>Bacteria</taxon>
        <taxon>Bacillati</taxon>
        <taxon>Actinomycetota</taxon>
        <taxon>Actinomycetes</taxon>
        <taxon>Micromonosporales</taxon>
        <taxon>Micromonosporaceae</taxon>
        <taxon>Luedemannella</taxon>
    </lineage>
</organism>
<evidence type="ECO:0000313" key="2">
    <source>
        <dbReference type="EMBL" id="GAA1753118.1"/>
    </source>
</evidence>
<gene>
    <name evidence="2" type="ORF">GCM10009681_25060</name>
</gene>
<protein>
    <submittedName>
        <fullName evidence="2">Uncharacterized protein</fullName>
    </submittedName>
</protein>
<comment type="caution">
    <text evidence="2">The sequence shown here is derived from an EMBL/GenBank/DDBJ whole genome shotgun (WGS) entry which is preliminary data.</text>
</comment>
<feature type="transmembrane region" description="Helical" evidence="1">
    <location>
        <begin position="44"/>
        <end position="63"/>
    </location>
</feature>
<keyword evidence="1" id="KW-0472">Membrane</keyword>
<dbReference type="InterPro" id="IPR045629">
    <property type="entry name" value="DUF6232"/>
</dbReference>
<proteinExistence type="predicted"/>
<evidence type="ECO:0000256" key="1">
    <source>
        <dbReference type="SAM" id="Phobius"/>
    </source>
</evidence>
<evidence type="ECO:0000313" key="3">
    <source>
        <dbReference type="Proteomes" id="UP001500655"/>
    </source>
</evidence>
<keyword evidence="1" id="KW-0812">Transmembrane</keyword>
<dbReference type="EMBL" id="BAAALS010000010">
    <property type="protein sequence ID" value="GAA1753118.1"/>
    <property type="molecule type" value="Genomic_DNA"/>
</dbReference>
<reference evidence="2 3" key="1">
    <citation type="journal article" date="2019" name="Int. J. Syst. Evol. Microbiol.">
        <title>The Global Catalogue of Microorganisms (GCM) 10K type strain sequencing project: providing services to taxonomists for standard genome sequencing and annotation.</title>
        <authorList>
            <consortium name="The Broad Institute Genomics Platform"/>
            <consortium name="The Broad Institute Genome Sequencing Center for Infectious Disease"/>
            <person name="Wu L."/>
            <person name="Ma J."/>
        </authorList>
    </citation>
    <scope>NUCLEOTIDE SEQUENCE [LARGE SCALE GENOMIC DNA]</scope>
    <source>
        <strain evidence="2 3">JCM 13249</strain>
    </source>
</reference>
<sequence length="138" mass="16081">MRTFFDAGGLQVTEEWVRCGRIRIPVPAIRDVWVTRPPAPARRWPAFVALLVALAAGASWFIWRDWLTEHWTTVIIAIVVLVALFVWGIGLDLLTYHFEHRDHDLWIIDAGGRRFRVYRHNEVEVNKALRAITRARDL</sequence>